<evidence type="ECO:0000256" key="1">
    <source>
        <dbReference type="ARBA" id="ARBA00023015"/>
    </source>
</evidence>
<keyword evidence="1" id="KW-0805">Transcription regulation</keyword>
<proteinExistence type="predicted"/>
<dbReference type="PATRIC" id="fig|157687.3.peg.597"/>
<keyword evidence="2" id="KW-0238">DNA-binding</keyword>
<dbReference type="PRINTS" id="PR00035">
    <property type="entry name" value="HTHGNTR"/>
</dbReference>
<dbReference type="Gene3D" id="1.10.10.10">
    <property type="entry name" value="Winged helix-like DNA-binding domain superfamily/Winged helix DNA-binding domain"/>
    <property type="match status" value="1"/>
</dbReference>
<dbReference type="GO" id="GO:0003700">
    <property type="term" value="F:DNA-binding transcription factor activity"/>
    <property type="evidence" value="ECO:0007669"/>
    <property type="project" value="InterPro"/>
</dbReference>
<reference evidence="6" key="1">
    <citation type="submission" date="2016-01" db="EMBL/GenBank/DDBJ databases">
        <authorList>
            <person name="Mitreva M."/>
            <person name="Pepin K.H."/>
            <person name="Mihindukulasuriya K.A."/>
            <person name="Fulton R."/>
            <person name="Fronick C."/>
            <person name="O'Laughlin M."/>
            <person name="Miner T."/>
            <person name="Herter B."/>
            <person name="Rosa B.A."/>
            <person name="Cordes M."/>
            <person name="Tomlinson C."/>
            <person name="Wollam A."/>
            <person name="Palsikar V.B."/>
            <person name="Mardis E.R."/>
            <person name="Wilson R.K."/>
        </authorList>
    </citation>
    <scope>NUCLEOTIDE SEQUENCE [LARGE SCALE GENOMIC DNA]</scope>
    <source>
        <strain evidence="6">KA00185</strain>
    </source>
</reference>
<dbReference type="SUPFAM" id="SSF46785">
    <property type="entry name" value="Winged helix' DNA-binding domain"/>
    <property type="match status" value="1"/>
</dbReference>
<dbReference type="SMART" id="SM00866">
    <property type="entry name" value="UTRA"/>
    <property type="match status" value="1"/>
</dbReference>
<dbReference type="Pfam" id="PF07702">
    <property type="entry name" value="UTRA"/>
    <property type="match status" value="1"/>
</dbReference>
<dbReference type="InterPro" id="IPR036390">
    <property type="entry name" value="WH_DNA-bd_sf"/>
</dbReference>
<dbReference type="OrthoDB" id="46236at2"/>
<dbReference type="Pfam" id="PF00392">
    <property type="entry name" value="GntR"/>
    <property type="match status" value="1"/>
</dbReference>
<dbReference type="GO" id="GO:0045892">
    <property type="term" value="P:negative regulation of DNA-templated transcription"/>
    <property type="evidence" value="ECO:0007669"/>
    <property type="project" value="TreeGrafter"/>
</dbReference>
<dbReference type="InterPro" id="IPR000524">
    <property type="entry name" value="Tscrpt_reg_HTH_GntR"/>
</dbReference>
<dbReference type="SMART" id="SM00345">
    <property type="entry name" value="HTH_GNTR"/>
    <property type="match status" value="1"/>
</dbReference>
<dbReference type="Proteomes" id="UP000070483">
    <property type="component" value="Unassembled WGS sequence"/>
</dbReference>
<dbReference type="InterPro" id="IPR036388">
    <property type="entry name" value="WH-like_DNA-bd_sf"/>
</dbReference>
<dbReference type="InterPro" id="IPR028978">
    <property type="entry name" value="Chorismate_lyase_/UTRA_dom_sf"/>
</dbReference>
<sequence length="235" mass="27591">MTKYEKVYYDIKDKIKNGIIKPGDFLKKEDDLAKDYNFSKLTVRKALSMLEAEGFIQKVKGKKSIVLEKKNLENISLTSIQTVQELNKLQNINLETDLISLYIVQGNKKLMKEFQVSESADFYKVVRTNSLNSEVLNYSTSFFDRKIVPFLNEEIARKSIYEYLEKDLKLKIGYSRRDINFRKITPEEQKYLKLKDINMVVVIETHAYLSNGTLFQYETIIHHPEKFTFTAIAKR</sequence>
<dbReference type="GO" id="GO:0003677">
    <property type="term" value="F:DNA binding"/>
    <property type="evidence" value="ECO:0007669"/>
    <property type="project" value="UniProtKB-KW"/>
</dbReference>
<evidence type="ECO:0000313" key="5">
    <source>
        <dbReference type="EMBL" id="KXB69056.1"/>
    </source>
</evidence>
<accession>A0A134AMY6</accession>
<dbReference type="PROSITE" id="PS50949">
    <property type="entry name" value="HTH_GNTR"/>
    <property type="match status" value="1"/>
</dbReference>
<gene>
    <name evidence="5" type="ORF">HMPREF3180_00598</name>
</gene>
<dbReference type="InterPro" id="IPR050679">
    <property type="entry name" value="Bact_HTH_transcr_reg"/>
</dbReference>
<evidence type="ECO:0000259" key="4">
    <source>
        <dbReference type="PROSITE" id="PS50949"/>
    </source>
</evidence>
<evidence type="ECO:0000313" key="6">
    <source>
        <dbReference type="Proteomes" id="UP000070483"/>
    </source>
</evidence>
<evidence type="ECO:0000256" key="3">
    <source>
        <dbReference type="ARBA" id="ARBA00023163"/>
    </source>
</evidence>
<name>A0A134AMY6_9FUSO</name>
<comment type="caution">
    <text evidence="5">The sequence shown here is derived from an EMBL/GenBank/DDBJ whole genome shotgun (WGS) entry which is preliminary data.</text>
</comment>
<dbReference type="STRING" id="157687.HMPREF3180_00598"/>
<protein>
    <submittedName>
        <fullName evidence="5">UbiC transcription regulator-associated domain protein</fullName>
    </submittedName>
</protein>
<feature type="domain" description="HTH gntR-type" evidence="4">
    <location>
        <begin position="1"/>
        <end position="69"/>
    </location>
</feature>
<dbReference type="EMBL" id="LSDD01000036">
    <property type="protein sequence ID" value="KXB69056.1"/>
    <property type="molecule type" value="Genomic_DNA"/>
</dbReference>
<dbReference type="InterPro" id="IPR011663">
    <property type="entry name" value="UTRA"/>
</dbReference>
<organism evidence="5 6">
    <name type="scientific">Leptotrichia wadei</name>
    <dbReference type="NCBI Taxonomy" id="157687"/>
    <lineage>
        <taxon>Bacteria</taxon>
        <taxon>Fusobacteriati</taxon>
        <taxon>Fusobacteriota</taxon>
        <taxon>Fusobacteriia</taxon>
        <taxon>Fusobacteriales</taxon>
        <taxon>Leptotrichiaceae</taxon>
        <taxon>Leptotrichia</taxon>
    </lineage>
</organism>
<keyword evidence="3" id="KW-0804">Transcription</keyword>
<keyword evidence="6" id="KW-1185">Reference proteome</keyword>
<dbReference type="AlphaFoldDB" id="A0A134AMY6"/>
<dbReference type="CDD" id="cd07377">
    <property type="entry name" value="WHTH_GntR"/>
    <property type="match status" value="1"/>
</dbReference>
<dbReference type="Gene3D" id="3.40.1410.10">
    <property type="entry name" value="Chorismate lyase-like"/>
    <property type="match status" value="1"/>
</dbReference>
<dbReference type="RefSeq" id="WP_060917506.1">
    <property type="nucleotide sequence ID" value="NZ_KQ960028.1"/>
</dbReference>
<dbReference type="PANTHER" id="PTHR44846:SF12">
    <property type="entry name" value="HTH-TYPE TRANSCRIPTIONAL REGULATOR TRER"/>
    <property type="match status" value="1"/>
</dbReference>
<dbReference type="SUPFAM" id="SSF64288">
    <property type="entry name" value="Chorismate lyase-like"/>
    <property type="match status" value="1"/>
</dbReference>
<dbReference type="PANTHER" id="PTHR44846">
    <property type="entry name" value="MANNOSYL-D-GLYCERATE TRANSPORT/METABOLISM SYSTEM REPRESSOR MNGR-RELATED"/>
    <property type="match status" value="1"/>
</dbReference>
<evidence type="ECO:0000256" key="2">
    <source>
        <dbReference type="ARBA" id="ARBA00023125"/>
    </source>
</evidence>